<dbReference type="InterPro" id="IPR036866">
    <property type="entry name" value="RibonucZ/Hydroxyglut_hydro"/>
</dbReference>
<dbReference type="AlphaFoldDB" id="A0A382V6P9"/>
<organism evidence="1">
    <name type="scientific">marine metagenome</name>
    <dbReference type="NCBI Taxonomy" id="408172"/>
    <lineage>
        <taxon>unclassified sequences</taxon>
        <taxon>metagenomes</taxon>
        <taxon>ecological metagenomes</taxon>
    </lineage>
</organism>
<dbReference type="SUPFAM" id="SSF56281">
    <property type="entry name" value="Metallo-hydrolase/oxidoreductase"/>
    <property type="match status" value="1"/>
</dbReference>
<reference evidence="1" key="1">
    <citation type="submission" date="2018-05" db="EMBL/GenBank/DDBJ databases">
        <authorList>
            <person name="Lanie J.A."/>
            <person name="Ng W.-L."/>
            <person name="Kazmierczak K.M."/>
            <person name="Andrzejewski T.M."/>
            <person name="Davidsen T.M."/>
            <person name="Wayne K.J."/>
            <person name="Tettelin H."/>
            <person name="Glass J.I."/>
            <person name="Rusch D."/>
            <person name="Podicherti R."/>
            <person name="Tsui H.-C.T."/>
            <person name="Winkler M.E."/>
        </authorList>
    </citation>
    <scope>NUCLEOTIDE SEQUENCE</scope>
</reference>
<feature type="non-terminal residue" evidence="1">
    <location>
        <position position="102"/>
    </location>
</feature>
<dbReference type="Gene3D" id="3.60.15.10">
    <property type="entry name" value="Ribonuclease Z/Hydroxyacylglutathione hydrolase-like"/>
    <property type="match status" value="1"/>
</dbReference>
<sequence>MITLGVLIAVGTLPMAVSALQGPTSTQLDAAQIRQVRDNLYYIGGDGPWNRDAFSGGNIGVFVTDQGVTIVDTKLPGWGQTILDRIRTVTDKPVVAIINTHT</sequence>
<name>A0A382V6P9_9ZZZZ</name>
<gene>
    <name evidence="1" type="ORF">METZ01_LOCUS394974</name>
</gene>
<evidence type="ECO:0008006" key="2">
    <source>
        <dbReference type="Google" id="ProtNLM"/>
    </source>
</evidence>
<proteinExistence type="predicted"/>
<evidence type="ECO:0000313" key="1">
    <source>
        <dbReference type="EMBL" id="SVD42120.1"/>
    </source>
</evidence>
<accession>A0A382V6P9</accession>
<protein>
    <recommendedName>
        <fullName evidence="2">Metallo-beta-lactamase domain-containing protein</fullName>
    </recommendedName>
</protein>
<dbReference type="EMBL" id="UINC01149567">
    <property type="protein sequence ID" value="SVD42120.1"/>
    <property type="molecule type" value="Genomic_DNA"/>
</dbReference>